<feature type="compositionally biased region" description="Low complexity" evidence="1">
    <location>
        <begin position="24"/>
        <end position="45"/>
    </location>
</feature>
<dbReference type="RefSeq" id="WP_317022339.1">
    <property type="nucleotide sequence ID" value="NZ_CP136513.1"/>
</dbReference>
<gene>
    <name evidence="3" type="ORF">RW095_29915</name>
</gene>
<evidence type="ECO:0000256" key="2">
    <source>
        <dbReference type="SAM" id="SignalP"/>
    </source>
</evidence>
<feature type="signal peptide" evidence="2">
    <location>
        <begin position="1"/>
        <end position="23"/>
    </location>
</feature>
<evidence type="ECO:0000313" key="3">
    <source>
        <dbReference type="EMBL" id="WOD20407.1"/>
    </source>
</evidence>
<keyword evidence="2" id="KW-0732">Signal</keyword>
<sequence length="104" mass="10087">MKVIGKTFCASVLAVALSAVAYAQPGGTAGGTATPGAGAGLTKAPNGKADGSRDVTSNGVGEARNSRPTAQSNRGKANGLNMGTRSGANSDVNAPRNGSGQNNQ</sequence>
<organism evidence="3 4">
    <name type="scientific">Paraburkholderia kirstenboschensis</name>
    <dbReference type="NCBI Taxonomy" id="1245436"/>
    <lineage>
        <taxon>Bacteria</taxon>
        <taxon>Pseudomonadati</taxon>
        <taxon>Pseudomonadota</taxon>
        <taxon>Betaproteobacteria</taxon>
        <taxon>Burkholderiales</taxon>
        <taxon>Burkholderiaceae</taxon>
        <taxon>Paraburkholderia</taxon>
    </lineage>
</organism>
<protein>
    <submittedName>
        <fullName evidence="3">Uncharacterized protein</fullName>
    </submittedName>
</protein>
<name>A0ABZ0EVM2_9BURK</name>
<dbReference type="Proteomes" id="UP001302652">
    <property type="component" value="Chromosome 1"/>
</dbReference>
<evidence type="ECO:0000313" key="4">
    <source>
        <dbReference type="Proteomes" id="UP001302652"/>
    </source>
</evidence>
<feature type="chain" id="PRO_5045112439" evidence="2">
    <location>
        <begin position="24"/>
        <end position="104"/>
    </location>
</feature>
<dbReference type="EMBL" id="CP136513">
    <property type="protein sequence ID" value="WOD20407.1"/>
    <property type="molecule type" value="Genomic_DNA"/>
</dbReference>
<feature type="compositionally biased region" description="Polar residues" evidence="1">
    <location>
        <begin position="66"/>
        <end position="104"/>
    </location>
</feature>
<reference evidence="3 4" key="1">
    <citation type="submission" date="2023-10" db="EMBL/GenBank/DDBJ databases">
        <title>Surface-active antibiotics is a multifunctional adaptation for post-fire microbes.</title>
        <authorList>
            <person name="Liu M.D."/>
            <person name="Du Y."/>
            <person name="Koupaei S.K."/>
            <person name="Kim N.R."/>
            <person name="Zhang W."/>
            <person name="Traxler M.F."/>
        </authorList>
    </citation>
    <scope>NUCLEOTIDE SEQUENCE [LARGE SCALE GENOMIC DNA]</scope>
    <source>
        <strain evidence="3 4">F3</strain>
    </source>
</reference>
<keyword evidence="4" id="KW-1185">Reference proteome</keyword>
<evidence type="ECO:0000256" key="1">
    <source>
        <dbReference type="SAM" id="MobiDB-lite"/>
    </source>
</evidence>
<feature type="region of interest" description="Disordered" evidence="1">
    <location>
        <begin position="24"/>
        <end position="104"/>
    </location>
</feature>
<accession>A0ABZ0EVM2</accession>
<proteinExistence type="predicted"/>